<organism evidence="4 5">
    <name type="scientific">Lederbergia citrea</name>
    <dbReference type="NCBI Taxonomy" id="2833581"/>
    <lineage>
        <taxon>Bacteria</taxon>
        <taxon>Bacillati</taxon>
        <taxon>Bacillota</taxon>
        <taxon>Bacilli</taxon>
        <taxon>Bacillales</taxon>
        <taxon>Bacillaceae</taxon>
        <taxon>Lederbergia</taxon>
    </lineage>
</organism>
<keyword evidence="1" id="KW-0479">Metal-binding</keyword>
<dbReference type="PROSITE" id="PS51677">
    <property type="entry name" value="NODB"/>
    <property type="match status" value="1"/>
</dbReference>
<dbReference type="CDD" id="cd10917">
    <property type="entry name" value="CE4_NodB_like_6s_7s"/>
    <property type="match status" value="1"/>
</dbReference>
<evidence type="ECO:0000313" key="4">
    <source>
        <dbReference type="EMBL" id="MBS4223643.1"/>
    </source>
</evidence>
<dbReference type="InterPro" id="IPR011330">
    <property type="entry name" value="Glyco_hydro/deAcase_b/a-brl"/>
</dbReference>
<dbReference type="RefSeq" id="WP_213098637.1">
    <property type="nucleotide sequence ID" value="NZ_JAGYPN010000002.1"/>
</dbReference>
<dbReference type="Proteomes" id="UP000676456">
    <property type="component" value="Unassembled WGS sequence"/>
</dbReference>
<evidence type="ECO:0000313" key="5">
    <source>
        <dbReference type="Proteomes" id="UP000676456"/>
    </source>
</evidence>
<evidence type="ECO:0000256" key="1">
    <source>
        <dbReference type="ARBA" id="ARBA00022723"/>
    </source>
</evidence>
<evidence type="ECO:0000259" key="3">
    <source>
        <dbReference type="PROSITE" id="PS51677"/>
    </source>
</evidence>
<dbReference type="PANTHER" id="PTHR10587">
    <property type="entry name" value="GLYCOSYL TRANSFERASE-RELATED"/>
    <property type="match status" value="1"/>
</dbReference>
<dbReference type="GO" id="GO:0005975">
    <property type="term" value="P:carbohydrate metabolic process"/>
    <property type="evidence" value="ECO:0007669"/>
    <property type="project" value="InterPro"/>
</dbReference>
<dbReference type="GO" id="GO:0016810">
    <property type="term" value="F:hydrolase activity, acting on carbon-nitrogen (but not peptide) bonds"/>
    <property type="evidence" value="ECO:0007669"/>
    <property type="project" value="InterPro"/>
</dbReference>
<dbReference type="GO" id="GO:0046872">
    <property type="term" value="F:metal ion binding"/>
    <property type="evidence" value="ECO:0007669"/>
    <property type="project" value="UniProtKB-KW"/>
</dbReference>
<feature type="domain" description="NodB homology" evidence="3">
    <location>
        <begin position="14"/>
        <end position="189"/>
    </location>
</feature>
<keyword evidence="2" id="KW-0378">Hydrolase</keyword>
<evidence type="ECO:0000256" key="2">
    <source>
        <dbReference type="ARBA" id="ARBA00022801"/>
    </source>
</evidence>
<dbReference type="EMBL" id="JAGYPN010000002">
    <property type="protein sequence ID" value="MBS4223643.1"/>
    <property type="molecule type" value="Genomic_DNA"/>
</dbReference>
<keyword evidence="5" id="KW-1185">Reference proteome</keyword>
<dbReference type="Gene3D" id="3.20.20.370">
    <property type="entry name" value="Glycoside hydrolase/deacetylase"/>
    <property type="match status" value="1"/>
</dbReference>
<dbReference type="Pfam" id="PF01522">
    <property type="entry name" value="Polysacc_deac_1"/>
    <property type="match status" value="1"/>
</dbReference>
<protein>
    <submittedName>
        <fullName evidence="4">Polysaccharide deacetylase family protein</fullName>
    </submittedName>
</protein>
<dbReference type="AlphaFoldDB" id="A0A942URW3"/>
<dbReference type="GO" id="GO:0016020">
    <property type="term" value="C:membrane"/>
    <property type="evidence" value="ECO:0007669"/>
    <property type="project" value="TreeGrafter"/>
</dbReference>
<dbReference type="InterPro" id="IPR050248">
    <property type="entry name" value="Polysacc_deacetylase_ArnD"/>
</dbReference>
<accession>A0A942URW3</accession>
<gene>
    <name evidence="4" type="ORF">KHA91_12875</name>
</gene>
<comment type="caution">
    <text evidence="4">The sequence shown here is derived from an EMBL/GenBank/DDBJ whole genome shotgun (WGS) entry which is preliminary data.</text>
</comment>
<dbReference type="InterPro" id="IPR002509">
    <property type="entry name" value="NODB_dom"/>
</dbReference>
<proteinExistence type="predicted"/>
<dbReference type="PANTHER" id="PTHR10587:SF133">
    <property type="entry name" value="CHITIN DEACETYLASE 1-RELATED"/>
    <property type="match status" value="1"/>
</dbReference>
<reference evidence="4 5" key="1">
    <citation type="submission" date="2021-05" db="EMBL/GenBank/DDBJ databases">
        <title>Novel Bacillus species.</title>
        <authorList>
            <person name="Liu G."/>
        </authorList>
    </citation>
    <scope>NUCLEOTIDE SEQUENCE [LARGE SCALE GENOMIC DNA]</scope>
    <source>
        <strain evidence="4 5">FJAT-49682</strain>
    </source>
</reference>
<sequence length="370" mass="42356">MNSPQIYRGNPDKQHFALTFDDGPNKLPLENWLEALEQCGAPGTFFFTGEWIDKNPEKAREIIARGHELAPHSYHHRRMGEIPKNVFFEEMKLTELAYQEATGSPCPTFFRFPYLHFREENLNWLTELGYVDIEGDDSRDWAGITSQQIIDNSKPFLKNGTILVFHANDIAKDTPGAIKPLIRSGIEKGLKPVKISEILEGLSAPPSHRKWKISIDVPVVDNEYTIQEWKPIHSSEDLHQLALETMDWGIAQTPSGMDSEQKWLKHLSESLVINGVVEDRQLFSGWYMADHYWGYARLAIDGEELILLDFATREAQADALVYLLRWAAKTATDLGCKRISATRDMRRLEKMCQQLGWKSNIELDKSLVSQ</sequence>
<dbReference type="SUPFAM" id="SSF88713">
    <property type="entry name" value="Glycoside hydrolase/deacetylase"/>
    <property type="match status" value="1"/>
</dbReference>
<name>A0A942URW3_9BACI</name>